<dbReference type="InterPro" id="IPR019679">
    <property type="entry name" value="Phage_P2_Cox"/>
</dbReference>
<dbReference type="AlphaFoldDB" id="A0A9X8YQQ5"/>
<evidence type="ECO:0000313" key="1">
    <source>
        <dbReference type="EMBL" id="TFV14131.1"/>
    </source>
</evidence>
<dbReference type="InterPro" id="IPR038147">
    <property type="entry name" value="Cox_sf"/>
</dbReference>
<protein>
    <recommendedName>
        <fullName evidence="2">Regulatory phage protein cox</fullName>
    </recommendedName>
</protein>
<organism evidence="1">
    <name type="scientific">Serratia marcescens</name>
    <dbReference type="NCBI Taxonomy" id="615"/>
    <lineage>
        <taxon>Bacteria</taxon>
        <taxon>Pseudomonadati</taxon>
        <taxon>Pseudomonadota</taxon>
        <taxon>Gammaproteobacteria</taxon>
        <taxon>Enterobacterales</taxon>
        <taxon>Yersiniaceae</taxon>
        <taxon>Serratia</taxon>
    </lineage>
</organism>
<comment type="caution">
    <text evidence="1">The sequence shown here is derived from an EMBL/GenBank/DDBJ whole genome shotgun (WGS) entry which is preliminary data.</text>
</comment>
<sequence length="89" mass="10312">MKAEDLLIKYPLDAVTPEKFAELLGKSKNAVEIMIKREKLPTVEYADPEKPNARRESYVNIDAFNDGVKKAFHNKPKEHRDAWLMWLGL</sequence>
<reference evidence="1" key="1">
    <citation type="submission" date="2019-03" db="EMBL/GenBank/DDBJ databases">
        <title>Serratia marcescens strain N2 draft genome.</title>
        <authorList>
            <person name="Yassin A."/>
            <person name="El-Kenawy N."/>
            <person name="Youssef N.H."/>
        </authorList>
    </citation>
    <scope>NUCLEOTIDE SEQUENCE [LARGE SCALE GENOMIC DNA]</scope>
    <source>
        <strain evidence="1">N2</strain>
    </source>
</reference>
<dbReference type="EMBL" id="SPSG01001092">
    <property type="protein sequence ID" value="TFV14131.1"/>
    <property type="molecule type" value="Genomic_DNA"/>
</dbReference>
<dbReference type="RefSeq" id="WP_212562600.1">
    <property type="nucleotide sequence ID" value="NZ_SPSG02000007.1"/>
</dbReference>
<name>A0A9X8YQQ5_SERMA</name>
<dbReference type="Pfam" id="PF10743">
    <property type="entry name" value="Phage_Cox"/>
    <property type="match status" value="1"/>
</dbReference>
<proteinExistence type="predicted"/>
<accession>A0A9X8YQQ5</accession>
<dbReference type="Gene3D" id="6.10.200.10">
    <property type="entry name" value="Regulatory phage protein Cox"/>
    <property type="match status" value="1"/>
</dbReference>
<evidence type="ECO:0008006" key="2">
    <source>
        <dbReference type="Google" id="ProtNLM"/>
    </source>
</evidence>
<gene>
    <name evidence="1" type="ORF">E0L31_08760</name>
</gene>